<proteinExistence type="predicted"/>
<dbReference type="Proteomes" id="UP000664628">
    <property type="component" value="Unassembled WGS sequence"/>
</dbReference>
<feature type="transmembrane region" description="Helical" evidence="1">
    <location>
        <begin position="12"/>
        <end position="35"/>
    </location>
</feature>
<name>A0ABS3JCH6_9BACT</name>
<keyword evidence="1" id="KW-0812">Transmembrane</keyword>
<keyword evidence="3" id="KW-1185">Reference proteome</keyword>
<accession>A0ABS3JCH6</accession>
<evidence type="ECO:0000313" key="3">
    <source>
        <dbReference type="Proteomes" id="UP000664628"/>
    </source>
</evidence>
<dbReference type="RefSeq" id="WP_207327063.1">
    <property type="nucleotide sequence ID" value="NZ_JAFMYW010000001.1"/>
</dbReference>
<sequence>MSALNNQAIMKAYWHFLWRFILLICVVLASVYGFLRALSQQINQLSADKARYDEVLYVQRQLAEQTDSLYKHMRLLNTNLIRYDRPMQRLISQQKESIGQLIADHPGNEKAFAVYHKLNGYVNQMLLLKDSIRSVETNVLGIRRELSNCEQRERQAR</sequence>
<keyword evidence="1" id="KW-0472">Membrane</keyword>
<comment type="caution">
    <text evidence="2">The sequence shown here is derived from an EMBL/GenBank/DDBJ whole genome shotgun (WGS) entry which is preliminary data.</text>
</comment>
<evidence type="ECO:0000313" key="2">
    <source>
        <dbReference type="EMBL" id="MBO0947143.1"/>
    </source>
</evidence>
<reference evidence="2 3" key="1">
    <citation type="submission" date="2021-03" db="EMBL/GenBank/DDBJ databases">
        <title>Fibrella sp. HMF5405 genome sequencing and assembly.</title>
        <authorList>
            <person name="Kang H."/>
            <person name="Kim H."/>
            <person name="Bae S."/>
            <person name="Joh K."/>
        </authorList>
    </citation>
    <scope>NUCLEOTIDE SEQUENCE [LARGE SCALE GENOMIC DNA]</scope>
    <source>
        <strain evidence="2 3">HMF5405</strain>
    </source>
</reference>
<evidence type="ECO:0000256" key="1">
    <source>
        <dbReference type="SAM" id="Phobius"/>
    </source>
</evidence>
<dbReference type="EMBL" id="JAFMYW010000001">
    <property type="protein sequence ID" value="MBO0947143.1"/>
    <property type="molecule type" value="Genomic_DNA"/>
</dbReference>
<protein>
    <submittedName>
        <fullName evidence="2">Uncharacterized protein</fullName>
    </submittedName>
</protein>
<organism evidence="2 3">
    <name type="scientific">Fibrella forsythiae</name>
    <dbReference type="NCBI Taxonomy" id="2817061"/>
    <lineage>
        <taxon>Bacteria</taxon>
        <taxon>Pseudomonadati</taxon>
        <taxon>Bacteroidota</taxon>
        <taxon>Cytophagia</taxon>
        <taxon>Cytophagales</taxon>
        <taxon>Spirosomataceae</taxon>
        <taxon>Fibrella</taxon>
    </lineage>
</organism>
<gene>
    <name evidence="2" type="ORF">J2I46_01010</name>
</gene>
<keyword evidence="1" id="KW-1133">Transmembrane helix</keyword>